<dbReference type="PANTHER" id="PTHR43135">
    <property type="entry name" value="ALPHA-D-RIBOSE 1-METHYLPHOSPHONATE 5-TRIPHOSPHATE DIPHOSPHATASE"/>
    <property type="match status" value="1"/>
</dbReference>
<gene>
    <name evidence="2" type="ORF">DCD74_04830</name>
</gene>
<evidence type="ECO:0008006" key="4">
    <source>
        <dbReference type="Google" id="ProtNLM"/>
    </source>
</evidence>
<keyword evidence="3" id="KW-1185">Reference proteome</keyword>
<name>A0A344J4Z9_9GAMM</name>
<sequence>MFHRIGAGLAIAAGLLALPAFAASTVRYVMLVDGGKQAGHHSVTTGDDGVSRSEYYFKDNGRGPELKEEFSFLPDGGFRHYHVSGKTTFGAKVDERYDAVDGRATWNSGIDTGDQPLVKGAFYAPLNDGFGTFSALVQAMAANPEGSVALIPHGTLKMREIDRMPVSRNGQSQPVRLMQLTGFGFTPTYVWITDDPKPRFFGFIAPGWMQMVEEGWQANAGAMETRQKAAESKALLDLQTRMAHRISGATLIHNVRVFDSATATLSAPSSVLIRDGKIVRVGAGDWSSADHGQTMDDHLGIQQTLDGGGRVLMPGLFDMHAHMDRWSGGLDIAAGVTSVRDMGNDNATLQETMRMERDGSLLMPRIVAAGFLEGESPMSARNGFVVKDLAGAKKAVDWYAEHGYP</sequence>
<organism evidence="2 3">
    <name type="scientific">Solilutibacter oculi</name>
    <dbReference type="NCBI Taxonomy" id="2698682"/>
    <lineage>
        <taxon>Bacteria</taxon>
        <taxon>Pseudomonadati</taxon>
        <taxon>Pseudomonadota</taxon>
        <taxon>Gammaproteobacteria</taxon>
        <taxon>Lysobacterales</taxon>
        <taxon>Lysobacteraceae</taxon>
        <taxon>Solilutibacter</taxon>
    </lineage>
</organism>
<dbReference type="GO" id="GO:0016810">
    <property type="term" value="F:hydrolase activity, acting on carbon-nitrogen (but not peptide) bonds"/>
    <property type="evidence" value="ECO:0007669"/>
    <property type="project" value="InterPro"/>
</dbReference>
<protein>
    <recommendedName>
        <fullName evidence="4">Amidohydrolase</fullName>
    </recommendedName>
</protein>
<evidence type="ECO:0000256" key="1">
    <source>
        <dbReference type="SAM" id="SignalP"/>
    </source>
</evidence>
<accession>A0A344J4Z9</accession>
<dbReference type="Gene3D" id="3.30.110.90">
    <property type="entry name" value="Amidohydrolase"/>
    <property type="match status" value="1"/>
</dbReference>
<dbReference type="PANTHER" id="PTHR43135:SF3">
    <property type="entry name" value="ALPHA-D-RIBOSE 1-METHYLPHOSPHONATE 5-TRIPHOSPHATE DIPHOSPHATASE"/>
    <property type="match status" value="1"/>
</dbReference>
<dbReference type="InterPro" id="IPR011059">
    <property type="entry name" value="Metal-dep_hydrolase_composite"/>
</dbReference>
<evidence type="ECO:0000313" key="2">
    <source>
        <dbReference type="EMBL" id="AXA84109.1"/>
    </source>
</evidence>
<evidence type="ECO:0000313" key="3">
    <source>
        <dbReference type="Proteomes" id="UP000251842"/>
    </source>
</evidence>
<feature type="signal peptide" evidence="1">
    <location>
        <begin position="1"/>
        <end position="22"/>
    </location>
</feature>
<dbReference type="Proteomes" id="UP000251842">
    <property type="component" value="Chromosome"/>
</dbReference>
<dbReference type="OrthoDB" id="6190564at2"/>
<reference evidence="3" key="1">
    <citation type="submission" date="2018-05" db="EMBL/GenBank/DDBJ databases">
        <title>Luteimonas pekinense sp. nov., isolated from human Meibomian gland secretions, Beijing, China.</title>
        <authorList>
            <person name="Wen T."/>
            <person name="Bai H."/>
            <person name="Lv H."/>
        </authorList>
    </citation>
    <scope>NUCLEOTIDE SEQUENCE [LARGE SCALE GENOMIC DNA]</scope>
    <source>
        <strain evidence="3">83-4</strain>
    </source>
</reference>
<dbReference type="InterPro" id="IPR032466">
    <property type="entry name" value="Metal_Hydrolase"/>
</dbReference>
<feature type="chain" id="PRO_5016848634" description="Amidohydrolase" evidence="1">
    <location>
        <begin position="23"/>
        <end position="405"/>
    </location>
</feature>
<dbReference type="AlphaFoldDB" id="A0A344J4Z9"/>
<keyword evidence="1" id="KW-0732">Signal</keyword>
<dbReference type="EMBL" id="CP029556">
    <property type="protein sequence ID" value="AXA84109.1"/>
    <property type="molecule type" value="Genomic_DNA"/>
</dbReference>
<dbReference type="Gene3D" id="2.30.40.10">
    <property type="entry name" value="Urease, subunit C, domain 1"/>
    <property type="match status" value="1"/>
</dbReference>
<dbReference type="SUPFAM" id="SSF51338">
    <property type="entry name" value="Composite domain of metallo-dependent hydrolases"/>
    <property type="match status" value="1"/>
</dbReference>
<proteinExistence type="predicted"/>
<dbReference type="SUPFAM" id="SSF51556">
    <property type="entry name" value="Metallo-dependent hydrolases"/>
    <property type="match status" value="1"/>
</dbReference>
<dbReference type="KEGG" id="lue:DCD74_04830"/>
<dbReference type="InterPro" id="IPR051781">
    <property type="entry name" value="Metallo-dep_Hydrolase"/>
</dbReference>